<dbReference type="AlphaFoldDB" id="A0A0M3K8K9"/>
<evidence type="ECO:0000256" key="3">
    <source>
        <dbReference type="ARBA" id="ARBA00022989"/>
    </source>
</evidence>
<feature type="compositionally biased region" description="Basic and acidic residues" evidence="7">
    <location>
        <begin position="523"/>
        <end position="536"/>
    </location>
</feature>
<dbReference type="Pfam" id="PF01062">
    <property type="entry name" value="Bestrophin"/>
    <property type="match status" value="1"/>
</dbReference>
<evidence type="ECO:0000256" key="2">
    <source>
        <dbReference type="ARBA" id="ARBA00022692"/>
    </source>
</evidence>
<name>A0A0M3K8K9_ANISI</name>
<comment type="similarity">
    <text evidence="5 6">Belongs to the anion channel-forming bestrophin (TC 1.A.46) family. Calcium-sensitive chloride channel subfamily.</text>
</comment>
<dbReference type="GO" id="GO:0034707">
    <property type="term" value="C:chloride channel complex"/>
    <property type="evidence" value="ECO:0007669"/>
    <property type="project" value="UniProtKB-KW"/>
</dbReference>
<evidence type="ECO:0000256" key="4">
    <source>
        <dbReference type="ARBA" id="ARBA00023136"/>
    </source>
</evidence>
<dbReference type="WBParaSite" id="ASIM_0001730001-mRNA-1">
    <property type="protein sequence ID" value="ASIM_0001730001-mRNA-1"/>
    <property type="gene ID" value="ASIM_0001730001"/>
</dbReference>
<keyword evidence="6" id="KW-0406">Ion transport</keyword>
<keyword evidence="6" id="KW-0868">Chloride</keyword>
<dbReference type="GO" id="GO:0005254">
    <property type="term" value="F:chloride channel activity"/>
    <property type="evidence" value="ECO:0007669"/>
    <property type="project" value="UniProtKB-KW"/>
</dbReference>
<feature type="transmembrane region" description="Helical" evidence="6">
    <location>
        <begin position="217"/>
        <end position="234"/>
    </location>
</feature>
<accession>A0A0M3K8K9</accession>
<keyword evidence="6" id="KW-0813">Transport</keyword>
<evidence type="ECO:0000256" key="7">
    <source>
        <dbReference type="SAM" id="MobiDB-lite"/>
    </source>
</evidence>
<dbReference type="InterPro" id="IPR000615">
    <property type="entry name" value="Bestrophin"/>
</dbReference>
<keyword evidence="6" id="KW-0869">Chloride channel</keyword>
<feature type="transmembrane region" description="Helical" evidence="6">
    <location>
        <begin position="21"/>
        <end position="40"/>
    </location>
</feature>
<organism evidence="8">
    <name type="scientific">Anisakis simplex</name>
    <name type="common">Herring worm</name>
    <dbReference type="NCBI Taxonomy" id="6269"/>
    <lineage>
        <taxon>Eukaryota</taxon>
        <taxon>Metazoa</taxon>
        <taxon>Ecdysozoa</taxon>
        <taxon>Nematoda</taxon>
        <taxon>Chromadorea</taxon>
        <taxon>Rhabditida</taxon>
        <taxon>Spirurina</taxon>
        <taxon>Ascaridomorpha</taxon>
        <taxon>Ascaridoidea</taxon>
        <taxon>Anisakidae</taxon>
        <taxon>Anisakis</taxon>
        <taxon>Anisakis simplex complex</taxon>
    </lineage>
</organism>
<dbReference type="PANTHER" id="PTHR10736">
    <property type="entry name" value="BESTROPHIN"/>
    <property type="match status" value="1"/>
</dbReference>
<dbReference type="GO" id="GO:0005886">
    <property type="term" value="C:plasma membrane"/>
    <property type="evidence" value="ECO:0007669"/>
    <property type="project" value="UniProtKB-SubCell"/>
</dbReference>
<feature type="region of interest" description="Disordered" evidence="7">
    <location>
        <begin position="490"/>
        <end position="547"/>
    </location>
</feature>
<reference evidence="8" key="1">
    <citation type="submission" date="2017-02" db="UniProtKB">
        <authorList>
            <consortium name="WormBaseParasite"/>
        </authorList>
    </citation>
    <scope>IDENTIFICATION</scope>
</reference>
<keyword evidence="6" id="KW-1003">Cell membrane</keyword>
<evidence type="ECO:0000256" key="1">
    <source>
        <dbReference type="ARBA" id="ARBA00004370"/>
    </source>
</evidence>
<sequence>LFGNCRTFEQFVHYCDDKLEYIPINFMLGFFVTSVLNRWINFFNNIGYIDNIGLMVAAYVRGTDEKTRMQRRNIVRYCVLSQALVFRDISMRVRKRFPTVDALVAAGFMMEHEKELFDQIQYRYAKYWMPFQWALALCQEARTQQKIASDIILQKVGEEIKLFRTNMAILCNFDWVPLPIMYPQLIVLAVHTYFLICLLSRQFIISDDAANKSLMDLFLPVMTVLQFTFYMGWLKVAEAMLNPFGEDDDDFECNFLLDKNLTIGLTIVDAGYGKTPAVMKDIFWNDKIEPLYTLESVRDEHTMSGITGSAANIKLHENDRQMKMMPLPHEEKEGHNSAHPFGLFRRSFQKRFGMRSMSHTAEHYAASMDTAADDHRKHSSDLNLHAMERGSRDRRCSLSSAMEAIVNESGACTNVAVVVGGSSVYNCFWTRSQSISVRYLVSSTEDDVHSRDGDESPEITKEGPFVFPSHNEFHATSNDVAHRLEDVIEESEENASKMNTVEKPEDRTRPSIMVISNRMRQMQARDREGDKSRTESNGESNLTTGQL</sequence>
<feature type="transmembrane region" description="Helical" evidence="6">
    <location>
        <begin position="185"/>
        <end position="205"/>
    </location>
</feature>
<dbReference type="InterPro" id="IPR021134">
    <property type="entry name" value="Bestrophin-like"/>
</dbReference>
<evidence type="ECO:0000313" key="8">
    <source>
        <dbReference type="WBParaSite" id="ASIM_0001730001-mRNA-1"/>
    </source>
</evidence>
<dbReference type="PANTHER" id="PTHR10736:SF61">
    <property type="entry name" value="BESTROPHIN HOMOLOG 24"/>
    <property type="match status" value="1"/>
</dbReference>
<proteinExistence type="inferred from homology"/>
<comment type="function">
    <text evidence="6">Forms chloride channels.</text>
</comment>
<keyword evidence="2 6" id="KW-0812">Transmembrane</keyword>
<feature type="compositionally biased region" description="Polar residues" evidence="7">
    <location>
        <begin position="537"/>
        <end position="547"/>
    </location>
</feature>
<keyword evidence="3 6" id="KW-1133">Transmembrane helix</keyword>
<feature type="compositionally biased region" description="Basic and acidic residues" evidence="7">
    <location>
        <begin position="500"/>
        <end position="509"/>
    </location>
</feature>
<evidence type="ECO:0000256" key="5">
    <source>
        <dbReference type="ARBA" id="ARBA00034769"/>
    </source>
</evidence>
<keyword evidence="4 6" id="KW-0472">Membrane</keyword>
<keyword evidence="6" id="KW-0407">Ion channel</keyword>
<evidence type="ECO:0000256" key="6">
    <source>
        <dbReference type="RuleBase" id="RU363126"/>
    </source>
</evidence>
<protein>
    <recommendedName>
        <fullName evidence="6">Bestrophin homolog</fullName>
    </recommendedName>
</protein>
<comment type="subcellular location">
    <subcellularLocation>
        <location evidence="6">Cell membrane</location>
        <topology evidence="6">Multi-pass membrane protein</topology>
    </subcellularLocation>
    <subcellularLocation>
        <location evidence="1">Membrane</location>
    </subcellularLocation>
</comment>